<evidence type="ECO:0000313" key="3">
    <source>
        <dbReference type="Proteomes" id="UP001642409"/>
    </source>
</evidence>
<sequence length="117" mass="13442">MCRSGTEVEALHWRESIYKITKRKVPLPKQDLEYLCLCFRKSNELILPVIATSALEQSNQHVKSQLKRSSNIYNVFCILSCATIEFETKINNHMMRNSLSRSTLAGEFTQIVAKFDG</sequence>
<keyword evidence="3" id="KW-1185">Reference proteome</keyword>
<reference evidence="1" key="1">
    <citation type="submission" date="2023-06" db="EMBL/GenBank/DDBJ databases">
        <authorList>
            <person name="Kurt Z."/>
        </authorList>
    </citation>
    <scope>NUCLEOTIDE SEQUENCE</scope>
</reference>
<dbReference type="EMBL" id="CAXDID020000319">
    <property type="protein sequence ID" value="CAL6076432.1"/>
    <property type="molecule type" value="Genomic_DNA"/>
</dbReference>
<dbReference type="Proteomes" id="UP001642409">
    <property type="component" value="Unassembled WGS sequence"/>
</dbReference>
<name>A0AA86P299_9EUKA</name>
<comment type="caution">
    <text evidence="1">The sequence shown here is derived from an EMBL/GenBank/DDBJ whole genome shotgun (WGS) entry which is preliminary data.</text>
</comment>
<gene>
    <name evidence="1" type="ORF">HINF_LOCUS17125</name>
    <name evidence="2" type="ORF">HINF_LOCUS57689</name>
</gene>
<organism evidence="1">
    <name type="scientific">Hexamita inflata</name>
    <dbReference type="NCBI Taxonomy" id="28002"/>
    <lineage>
        <taxon>Eukaryota</taxon>
        <taxon>Metamonada</taxon>
        <taxon>Diplomonadida</taxon>
        <taxon>Hexamitidae</taxon>
        <taxon>Hexamitinae</taxon>
        <taxon>Hexamita</taxon>
    </lineage>
</organism>
<evidence type="ECO:0000313" key="2">
    <source>
        <dbReference type="EMBL" id="CAL6076432.1"/>
    </source>
</evidence>
<proteinExistence type="predicted"/>
<protein>
    <submittedName>
        <fullName evidence="2">Hypothetical_protein</fullName>
    </submittedName>
</protein>
<evidence type="ECO:0000313" key="1">
    <source>
        <dbReference type="EMBL" id="CAI9929480.1"/>
    </source>
</evidence>
<dbReference type="AlphaFoldDB" id="A0AA86P299"/>
<reference evidence="2 3" key="2">
    <citation type="submission" date="2024-07" db="EMBL/GenBank/DDBJ databases">
        <authorList>
            <person name="Akdeniz Z."/>
        </authorList>
    </citation>
    <scope>NUCLEOTIDE SEQUENCE [LARGE SCALE GENOMIC DNA]</scope>
</reference>
<dbReference type="EMBL" id="CATOUU010000435">
    <property type="protein sequence ID" value="CAI9929480.1"/>
    <property type="molecule type" value="Genomic_DNA"/>
</dbReference>
<accession>A0AA86P299</accession>